<reference evidence="2" key="1">
    <citation type="submission" date="2022-01" db="EMBL/GenBank/DDBJ databases">
        <authorList>
            <person name="Braso-Vives M."/>
        </authorList>
    </citation>
    <scope>NUCLEOTIDE SEQUENCE</scope>
</reference>
<feature type="region of interest" description="Disordered" evidence="1">
    <location>
        <begin position="44"/>
        <end position="70"/>
    </location>
</feature>
<evidence type="ECO:0000256" key="1">
    <source>
        <dbReference type="SAM" id="MobiDB-lite"/>
    </source>
</evidence>
<organism evidence="2 3">
    <name type="scientific">Branchiostoma lanceolatum</name>
    <name type="common">Common lancelet</name>
    <name type="synonym">Amphioxus lanceolatum</name>
    <dbReference type="NCBI Taxonomy" id="7740"/>
    <lineage>
        <taxon>Eukaryota</taxon>
        <taxon>Metazoa</taxon>
        <taxon>Chordata</taxon>
        <taxon>Cephalochordata</taxon>
        <taxon>Leptocardii</taxon>
        <taxon>Amphioxiformes</taxon>
        <taxon>Branchiostomatidae</taxon>
        <taxon>Branchiostoma</taxon>
    </lineage>
</organism>
<gene>
    <name evidence="2" type="primary">Hypp5006</name>
    <name evidence="2" type="ORF">BLAG_LOCUS24435</name>
</gene>
<protein>
    <submittedName>
        <fullName evidence="2">Hypp5006 protein</fullName>
    </submittedName>
</protein>
<dbReference type="Proteomes" id="UP000838412">
    <property type="component" value="Chromosome 9"/>
</dbReference>
<accession>A0A8K0AED9</accession>
<proteinExistence type="predicted"/>
<dbReference type="EMBL" id="OV696694">
    <property type="protein sequence ID" value="CAH1272931.1"/>
    <property type="molecule type" value="Genomic_DNA"/>
</dbReference>
<evidence type="ECO:0000313" key="3">
    <source>
        <dbReference type="Proteomes" id="UP000838412"/>
    </source>
</evidence>
<evidence type="ECO:0000313" key="2">
    <source>
        <dbReference type="EMBL" id="CAH1272931.1"/>
    </source>
</evidence>
<sequence>MQELPGRLHANGKSSIRTSGRGCQEVDVGNSGLFALRLPAIGPRVHTHARARAHSREGRDRRGRVEDGHR</sequence>
<feature type="region of interest" description="Disordered" evidence="1">
    <location>
        <begin position="1"/>
        <end position="24"/>
    </location>
</feature>
<keyword evidence="3" id="KW-1185">Reference proteome</keyword>
<feature type="compositionally biased region" description="Basic and acidic residues" evidence="1">
    <location>
        <begin position="54"/>
        <end position="70"/>
    </location>
</feature>
<name>A0A8K0AED9_BRALA</name>
<dbReference type="AlphaFoldDB" id="A0A8K0AED9"/>